<evidence type="ECO:0008006" key="3">
    <source>
        <dbReference type="Google" id="ProtNLM"/>
    </source>
</evidence>
<proteinExistence type="predicted"/>
<evidence type="ECO:0000313" key="2">
    <source>
        <dbReference type="Proteomes" id="UP001212217"/>
    </source>
</evidence>
<dbReference type="EMBL" id="JAQMFS010000055">
    <property type="protein sequence ID" value="MDB6186017.1"/>
    <property type="molecule type" value="Genomic_DNA"/>
</dbReference>
<reference evidence="1" key="1">
    <citation type="submission" date="2023-08" db="EMBL/GenBank/DDBJ databases">
        <title>Dental plaque isolates bound by oral lectin ZG16B.</title>
        <authorList>
            <person name="Ghosh S."/>
        </authorList>
    </citation>
    <scope>NUCLEOTIDE SEQUENCE</scope>
    <source>
        <strain evidence="1">DP3_5B</strain>
    </source>
</reference>
<protein>
    <recommendedName>
        <fullName evidence="3">Lipoprotein</fullName>
    </recommendedName>
</protein>
<dbReference type="PROSITE" id="PS51257">
    <property type="entry name" value="PROKAR_LIPOPROTEIN"/>
    <property type="match status" value="1"/>
</dbReference>
<accession>A0AAW6B1G0</accession>
<name>A0AAW6B1G0_9BACL</name>
<comment type="caution">
    <text evidence="1">The sequence shown here is derived from an EMBL/GenBank/DDBJ whole genome shotgun (WGS) entry which is preliminary data.</text>
</comment>
<sequence length="290" mass="32833">MNKLLKTTGIFILGIGLLTGCTDKVAKKVDTNDNITTEVKTTEENPASLANLQKEVEHVAQIDNNINNNNIKDNNNTNYNINKKVTTKVTTPSKQTIQNNNTQAYKHDLAKAGEILQPMAYGMLNLQGSSTANVVRYIASNDGSDNVVKQINLTKILDLLNTYNTQTFQKQDVLQRLQNDKEIEFVQLNNHVADYNKENLEKLMNHKNKVVYFAKDQVFLAKSDIGYGGATDAIFMPVEKWDIKGDRILIPYENVATRKPVGIMTLRLNNKNYTSGANRTMYYVERFELY</sequence>
<dbReference type="AlphaFoldDB" id="A0AAW6B1G0"/>
<evidence type="ECO:0000313" key="1">
    <source>
        <dbReference type="EMBL" id="MDB6186017.1"/>
    </source>
</evidence>
<dbReference type="RefSeq" id="WP_271987287.1">
    <property type="nucleotide sequence ID" value="NZ_JAQMFS010000055.1"/>
</dbReference>
<gene>
    <name evidence="1" type="ORF">PNO30_04375</name>
</gene>
<organism evidence="1 2">
    <name type="scientific">Gemella haemolysans</name>
    <dbReference type="NCBI Taxonomy" id="1379"/>
    <lineage>
        <taxon>Bacteria</taxon>
        <taxon>Bacillati</taxon>
        <taxon>Bacillota</taxon>
        <taxon>Bacilli</taxon>
        <taxon>Bacillales</taxon>
        <taxon>Gemellaceae</taxon>
        <taxon>Gemella</taxon>
    </lineage>
</organism>
<dbReference type="Proteomes" id="UP001212217">
    <property type="component" value="Unassembled WGS sequence"/>
</dbReference>